<keyword evidence="1" id="KW-0472">Membrane</keyword>
<keyword evidence="1" id="KW-1133">Transmembrane helix</keyword>
<dbReference type="SUPFAM" id="SSF54106">
    <property type="entry name" value="LysM domain"/>
    <property type="match status" value="1"/>
</dbReference>
<evidence type="ECO:0000313" key="3">
    <source>
        <dbReference type="EMBL" id="SDI50362.1"/>
    </source>
</evidence>
<feature type="transmembrane region" description="Helical" evidence="1">
    <location>
        <begin position="24"/>
        <end position="49"/>
    </location>
</feature>
<dbReference type="AlphaFoldDB" id="A0A1G8L3W0"/>
<dbReference type="Pfam" id="PF01476">
    <property type="entry name" value="LysM"/>
    <property type="match status" value="1"/>
</dbReference>
<sequence>MNGLNSYIINYQGVKTKDRVGKSVFFKILAVLIAILVLIIILISVFSLISSGENSSNFINHEIKNGESLWSIASQYYNKSDVDLRKVIYKIKKINNIYSAVINPGRELIIPLNY</sequence>
<reference evidence="3 4" key="1">
    <citation type="submission" date="2016-10" db="EMBL/GenBank/DDBJ databases">
        <authorList>
            <person name="de Groot N.N."/>
        </authorList>
    </citation>
    <scope>NUCLEOTIDE SEQUENCE [LARGE SCALE GENOMIC DNA]</scope>
    <source>
        <strain evidence="3 4">WG7</strain>
    </source>
</reference>
<name>A0A1G8L3W0_9FIRM</name>
<keyword evidence="1" id="KW-0812">Transmembrane</keyword>
<dbReference type="InterPro" id="IPR018392">
    <property type="entry name" value="LysM"/>
</dbReference>
<gene>
    <name evidence="3" type="ORF">SAMN04515654_107109</name>
</gene>
<dbReference type="EMBL" id="FNEH01000007">
    <property type="protein sequence ID" value="SDI50362.1"/>
    <property type="molecule type" value="Genomic_DNA"/>
</dbReference>
<evidence type="ECO:0000259" key="2">
    <source>
        <dbReference type="PROSITE" id="PS51782"/>
    </source>
</evidence>
<evidence type="ECO:0000313" key="4">
    <source>
        <dbReference type="Proteomes" id="UP000198945"/>
    </source>
</evidence>
<dbReference type="SMART" id="SM00257">
    <property type="entry name" value="LysM"/>
    <property type="match status" value="1"/>
</dbReference>
<dbReference type="InterPro" id="IPR036779">
    <property type="entry name" value="LysM_dom_sf"/>
</dbReference>
<dbReference type="PROSITE" id="PS51782">
    <property type="entry name" value="LYSM"/>
    <property type="match status" value="1"/>
</dbReference>
<dbReference type="RefSeq" id="WP_089716590.1">
    <property type="nucleotide sequence ID" value="NZ_FNEH01000007.1"/>
</dbReference>
<dbReference type="CDD" id="cd00118">
    <property type="entry name" value="LysM"/>
    <property type="match status" value="1"/>
</dbReference>
<dbReference type="Proteomes" id="UP000198945">
    <property type="component" value="Unassembled WGS sequence"/>
</dbReference>
<accession>A0A1G8L3W0</accession>
<evidence type="ECO:0000256" key="1">
    <source>
        <dbReference type="SAM" id="Phobius"/>
    </source>
</evidence>
<proteinExistence type="predicted"/>
<organism evidence="3 4">
    <name type="scientific">Halanaerobium congolense</name>
    <dbReference type="NCBI Taxonomy" id="54121"/>
    <lineage>
        <taxon>Bacteria</taxon>
        <taxon>Bacillati</taxon>
        <taxon>Bacillota</taxon>
        <taxon>Clostridia</taxon>
        <taxon>Halanaerobiales</taxon>
        <taxon>Halanaerobiaceae</taxon>
        <taxon>Halanaerobium</taxon>
    </lineage>
</organism>
<feature type="domain" description="LysM" evidence="2">
    <location>
        <begin position="59"/>
        <end position="110"/>
    </location>
</feature>
<protein>
    <submittedName>
        <fullName evidence="3">LysM domain-containing protein</fullName>
    </submittedName>
</protein>
<dbReference type="Gene3D" id="3.10.350.10">
    <property type="entry name" value="LysM domain"/>
    <property type="match status" value="1"/>
</dbReference>